<comment type="caution">
    <text evidence="2">The sequence shown here is derived from an EMBL/GenBank/DDBJ whole genome shotgun (WGS) entry which is preliminary data.</text>
</comment>
<dbReference type="InterPro" id="IPR012434">
    <property type="entry name" value="DUF1631"/>
</dbReference>
<reference evidence="2 3" key="1">
    <citation type="submission" date="2019-08" db="EMBL/GenBank/DDBJ databases">
        <title>Luteimonas viscosus sp. nov., isolated from soil of a sunflower field.</title>
        <authorList>
            <person name="Jianli Z."/>
            <person name="Ying Z."/>
        </authorList>
    </citation>
    <scope>NUCLEOTIDE SEQUENCE [LARGE SCALE GENOMIC DNA]</scope>
    <source>
        <strain evidence="2 3">XBU10</strain>
    </source>
</reference>
<dbReference type="AlphaFoldDB" id="A0A5D4XMM3"/>
<evidence type="ECO:0000313" key="2">
    <source>
        <dbReference type="EMBL" id="TYT25809.1"/>
    </source>
</evidence>
<dbReference type="Pfam" id="PF07793">
    <property type="entry name" value="DUF1631"/>
    <property type="match status" value="1"/>
</dbReference>
<feature type="compositionally biased region" description="Gly residues" evidence="1">
    <location>
        <begin position="266"/>
        <end position="279"/>
    </location>
</feature>
<keyword evidence="3" id="KW-1185">Reference proteome</keyword>
<feature type="region of interest" description="Disordered" evidence="1">
    <location>
        <begin position="243"/>
        <end position="293"/>
    </location>
</feature>
<protein>
    <submittedName>
        <fullName evidence="2">DUF1631 domain-containing protein</fullName>
    </submittedName>
</protein>
<organism evidence="2 3">
    <name type="scientific">Luteimonas viscosa</name>
    <dbReference type="NCBI Taxonomy" id="1132694"/>
    <lineage>
        <taxon>Bacteria</taxon>
        <taxon>Pseudomonadati</taxon>
        <taxon>Pseudomonadota</taxon>
        <taxon>Gammaproteobacteria</taxon>
        <taxon>Lysobacterales</taxon>
        <taxon>Lysobacteraceae</taxon>
        <taxon>Luteimonas</taxon>
    </lineage>
</organism>
<dbReference type="EMBL" id="VTFT01000001">
    <property type="protein sequence ID" value="TYT25809.1"/>
    <property type="molecule type" value="Genomic_DNA"/>
</dbReference>
<dbReference type="Proteomes" id="UP000324973">
    <property type="component" value="Unassembled WGS sequence"/>
</dbReference>
<evidence type="ECO:0000313" key="3">
    <source>
        <dbReference type="Proteomes" id="UP000324973"/>
    </source>
</evidence>
<feature type="region of interest" description="Disordered" evidence="1">
    <location>
        <begin position="654"/>
        <end position="674"/>
    </location>
</feature>
<dbReference type="OrthoDB" id="6188167at2"/>
<name>A0A5D4XMM3_9GAMM</name>
<proteinExistence type="predicted"/>
<gene>
    <name evidence="2" type="ORF">FZO89_05830</name>
</gene>
<dbReference type="RefSeq" id="WP_149102359.1">
    <property type="nucleotide sequence ID" value="NZ_VTFT01000001.1"/>
</dbReference>
<evidence type="ECO:0000256" key="1">
    <source>
        <dbReference type="SAM" id="MobiDB-lite"/>
    </source>
</evidence>
<sequence>MPASSPPVEPAVPRSLAAAGLPPRVRRTLEAALTLVTDEIEPHLGSMLNEFEEELFRLADQARNPGTESGYMQTLRTFRLNRSDLIPRFILELEATVAATRSPTPASVATGSAARAQPAQSGFGRLSLVDESVMDEGMVMREIASRQEARANLALHLLGQRFGVLAASPAFDTERLPLGPQSLCRAMRGAAQALDIEHDSRLLLYRIFDRHVMAHYWRVLDRLDELLDREGILAGLTYVPVRIRPSPQPQEPGASTRAADADRRPGGVGAQPARGGGTPGARAVYHASDPQRPHTGWMGEPIEGLDGDEQLASEQLQQLLSSRRELLGKLRPGKKPRPGAIIGTEDVSAALAHLQAQPLSVAGAPQTLADVKQTLLAQARQRRGAHAELSARDNDTFELLGMLFGNLDEEIRADAPAAALVKRLQVPLLRVALSDSAFFVRSRHPARQLLNTVAESAAKWLDDADFDPQFLMPLQHAVNHVVEKYDGNVEVFSVSNEQLQTHLQAQVRKAELLEKRHTEAARGKEKLEVAKLRAGEIMAGVIGDQRLPRFSRALLNQAWADVLTLTLLRQGEDSEGWNKQLELTRRIVEACSRDDAPRDPELVAHIEASLAQVGYHGEEASVIAQRLTSSRSDEEEGDTASRTELALKLKARTRLGEDAKQKKKPLPPRTPEEQARYEQLKVLPFGTWLEFVTNQQGDVVRRRLSWFSPLTDNALFVNQRGQRVGEQSLDSVARMLASGQARIVVAGHARLVDRAWQAAMHALRSFAGLGDKDAEGAGAPA</sequence>
<accession>A0A5D4XMM3</accession>